<dbReference type="PANTHER" id="PTHR34390">
    <property type="entry name" value="UPF0442 PROTEIN YJJB-RELATED"/>
    <property type="match status" value="1"/>
</dbReference>
<keyword evidence="4 7" id="KW-1133">Transmembrane helix</keyword>
<evidence type="ECO:0000313" key="11">
    <source>
        <dbReference type="Proteomes" id="UP000248925"/>
    </source>
</evidence>
<comment type="similarity">
    <text evidence="6">Belongs to the ThrE exporter (TC 2.A.79) family.</text>
</comment>
<feature type="transmembrane region" description="Helical" evidence="7">
    <location>
        <begin position="153"/>
        <end position="171"/>
    </location>
</feature>
<evidence type="ECO:0000259" key="8">
    <source>
        <dbReference type="Pfam" id="PF06738"/>
    </source>
</evidence>
<feature type="transmembrane region" description="Helical" evidence="7">
    <location>
        <begin position="401"/>
        <end position="429"/>
    </location>
</feature>
<comment type="caution">
    <text evidence="10">The sequence shown here is derived from an EMBL/GenBank/DDBJ whole genome shotgun (WGS) entry which is preliminary data.</text>
</comment>
<keyword evidence="5 7" id="KW-0472">Membrane</keyword>
<name>A0A2W4EZV1_9HYPH</name>
<feature type="transmembrane region" description="Helical" evidence="7">
    <location>
        <begin position="210"/>
        <end position="231"/>
    </location>
</feature>
<reference evidence="10 11" key="1">
    <citation type="journal article" date="2018" name="Sci. Rep.">
        <title>Rhizobium tumorigenes sp. nov., a novel plant tumorigenic bacterium isolated from cane gall tumors on thornless blackberry.</title>
        <authorList>
            <person name="Kuzmanovi N."/>
            <person name="Smalla K."/>
            <person name="Gronow S."/>
            <person name="PuBawska J."/>
        </authorList>
    </citation>
    <scope>NUCLEOTIDE SEQUENCE [LARGE SCALE GENOMIC DNA]</scope>
    <source>
        <strain evidence="10 11">CCBAU 85046</strain>
    </source>
</reference>
<keyword evidence="3 7" id="KW-0812">Transmembrane</keyword>
<organism evidence="10 11">
    <name type="scientific">Rhizobium tubonense</name>
    <dbReference type="NCBI Taxonomy" id="484088"/>
    <lineage>
        <taxon>Bacteria</taxon>
        <taxon>Pseudomonadati</taxon>
        <taxon>Pseudomonadota</taxon>
        <taxon>Alphaproteobacteria</taxon>
        <taxon>Hyphomicrobiales</taxon>
        <taxon>Rhizobiaceae</taxon>
        <taxon>Rhizobium/Agrobacterium group</taxon>
        <taxon>Rhizobium</taxon>
    </lineage>
</organism>
<dbReference type="Pfam" id="PF12821">
    <property type="entry name" value="ThrE_2"/>
    <property type="match status" value="1"/>
</dbReference>
<keyword evidence="11" id="KW-1185">Reference proteome</keyword>
<accession>A0A2W4EZV1</accession>
<evidence type="ECO:0008006" key="12">
    <source>
        <dbReference type="Google" id="ProtNLM"/>
    </source>
</evidence>
<protein>
    <recommendedName>
        <fullName evidence="12">Threonine/serine exporter-like N-terminal domain-containing protein</fullName>
    </recommendedName>
</protein>
<dbReference type="GO" id="GO:0022857">
    <property type="term" value="F:transmembrane transporter activity"/>
    <property type="evidence" value="ECO:0007669"/>
    <property type="project" value="InterPro"/>
</dbReference>
<dbReference type="OrthoDB" id="9124364at2"/>
<dbReference type="GO" id="GO:0015744">
    <property type="term" value="P:succinate transport"/>
    <property type="evidence" value="ECO:0007669"/>
    <property type="project" value="TreeGrafter"/>
</dbReference>
<keyword evidence="2" id="KW-1003">Cell membrane</keyword>
<dbReference type="Proteomes" id="UP000248925">
    <property type="component" value="Unassembled WGS sequence"/>
</dbReference>
<comment type="subcellular location">
    <subcellularLocation>
        <location evidence="1">Cell membrane</location>
        <topology evidence="1">Multi-pass membrane protein</topology>
    </subcellularLocation>
</comment>
<evidence type="ECO:0000256" key="7">
    <source>
        <dbReference type="SAM" id="Phobius"/>
    </source>
</evidence>
<feature type="transmembrane region" description="Helical" evidence="7">
    <location>
        <begin position="183"/>
        <end position="204"/>
    </location>
</feature>
<dbReference type="EMBL" id="PCDP01000020">
    <property type="protein sequence ID" value="PZM15380.1"/>
    <property type="molecule type" value="Genomic_DNA"/>
</dbReference>
<dbReference type="AlphaFoldDB" id="A0A2W4EZV1"/>
<dbReference type="InterPro" id="IPR010619">
    <property type="entry name" value="ThrE-like_N"/>
</dbReference>
<dbReference type="InterPro" id="IPR024528">
    <property type="entry name" value="ThrE_2"/>
</dbReference>
<feature type="domain" description="Threonine/serine exporter-like N-terminal" evidence="8">
    <location>
        <begin position="26"/>
        <end position="265"/>
    </location>
</feature>
<evidence type="ECO:0000256" key="6">
    <source>
        <dbReference type="ARBA" id="ARBA00034125"/>
    </source>
</evidence>
<dbReference type="InterPro" id="IPR050539">
    <property type="entry name" value="ThrE_Dicarb/AminoAcid_Exp"/>
</dbReference>
<proteinExistence type="inferred from homology"/>
<evidence type="ECO:0000256" key="3">
    <source>
        <dbReference type="ARBA" id="ARBA00022692"/>
    </source>
</evidence>
<dbReference type="Pfam" id="PF06738">
    <property type="entry name" value="ThrE"/>
    <property type="match status" value="1"/>
</dbReference>
<evidence type="ECO:0000259" key="9">
    <source>
        <dbReference type="Pfam" id="PF12821"/>
    </source>
</evidence>
<evidence type="ECO:0000256" key="4">
    <source>
        <dbReference type="ARBA" id="ARBA00022989"/>
    </source>
</evidence>
<evidence type="ECO:0000313" key="10">
    <source>
        <dbReference type="EMBL" id="PZM15380.1"/>
    </source>
</evidence>
<evidence type="ECO:0000256" key="5">
    <source>
        <dbReference type="ARBA" id="ARBA00023136"/>
    </source>
</evidence>
<feature type="transmembrane region" description="Helical" evidence="7">
    <location>
        <begin position="323"/>
        <end position="345"/>
    </location>
</feature>
<dbReference type="PANTHER" id="PTHR34390:SF2">
    <property type="entry name" value="SUCCINATE TRANSPORTER SUBUNIT YJJP-RELATED"/>
    <property type="match status" value="1"/>
</dbReference>
<evidence type="ECO:0000256" key="2">
    <source>
        <dbReference type="ARBA" id="ARBA00022475"/>
    </source>
</evidence>
<dbReference type="GO" id="GO:0005886">
    <property type="term" value="C:plasma membrane"/>
    <property type="evidence" value="ECO:0007669"/>
    <property type="project" value="UniProtKB-SubCell"/>
</dbReference>
<evidence type="ECO:0000256" key="1">
    <source>
        <dbReference type="ARBA" id="ARBA00004651"/>
    </source>
</evidence>
<feature type="transmembrane region" description="Helical" evidence="7">
    <location>
        <begin position="243"/>
        <end position="267"/>
    </location>
</feature>
<sequence length="439" mass="44927">MAMGTSNMSRPVIHEARPPGIDPVSHFILKTARLLLISGADAEYVRRRTKVVVSRLGLSAEIFLSGEGLLLMIDAGTSYRTRIGPRIAGMGANTGLFDAVEGVTKCVVAGSMDLSEALGRLEALEGSPVRYPAWLIIPAVAGTMAALCRLFGGEWSVVLAAFLAGLVSTLLRQGFSARHLNSIVSSFTTALVSAVVAALVLRLMSTAPTVLAFVAAGMILVPGVPLINGIADMASGHTGIASFRLALGTVTVVAIGFALFLAANLVGEPLTVDLATAPIPVWQDFCFSGVAAFGFAILFNCPARAILACVVCGMVSHGLRSELGALGLDLATATLTCSFIAGLIAHSASGWLSLPWPTFAFPGTVAMIPGSYVFRASVGGLEIMAKGVDTPPAILAESASVGISALVLTAAVGVGLLVASSLAGIVVVARHRSDTSGAD</sequence>
<feature type="domain" description="Threonine/Serine exporter ThrE" evidence="9">
    <location>
        <begin position="285"/>
        <end position="421"/>
    </location>
</feature>
<gene>
    <name evidence="10" type="ORF">CPY51_07175</name>
</gene>
<feature type="transmembrane region" description="Helical" evidence="7">
    <location>
        <begin position="287"/>
        <end position="311"/>
    </location>
</feature>